<comment type="caution">
    <text evidence="2">The sequence shown here is derived from an EMBL/GenBank/DDBJ whole genome shotgun (WGS) entry which is preliminary data.</text>
</comment>
<evidence type="ECO:0000256" key="1">
    <source>
        <dbReference type="SAM" id="MobiDB-lite"/>
    </source>
</evidence>
<dbReference type="AlphaFoldDB" id="A0A919A3C8"/>
<reference evidence="2" key="1">
    <citation type="journal article" date="2014" name="Int. J. Syst. Evol. Microbiol.">
        <title>Complete genome sequence of Corynebacterium casei LMG S-19264T (=DSM 44701T), isolated from a smear-ripened cheese.</title>
        <authorList>
            <consortium name="US DOE Joint Genome Institute (JGI-PGF)"/>
            <person name="Walter F."/>
            <person name="Albersmeier A."/>
            <person name="Kalinowski J."/>
            <person name="Ruckert C."/>
        </authorList>
    </citation>
    <scope>NUCLEOTIDE SEQUENCE</scope>
    <source>
        <strain evidence="2">JCM 4477</strain>
    </source>
</reference>
<accession>A0A919A3C8</accession>
<organism evidence="2 3">
    <name type="scientific">Streptomyces fumanus</name>
    <dbReference type="NCBI Taxonomy" id="67302"/>
    <lineage>
        <taxon>Bacteria</taxon>
        <taxon>Bacillati</taxon>
        <taxon>Actinomycetota</taxon>
        <taxon>Actinomycetes</taxon>
        <taxon>Kitasatosporales</taxon>
        <taxon>Streptomycetaceae</taxon>
        <taxon>Streptomyces</taxon>
    </lineage>
</organism>
<dbReference type="EMBL" id="BNBI01000001">
    <property type="protein sequence ID" value="GHE85055.1"/>
    <property type="molecule type" value="Genomic_DNA"/>
</dbReference>
<name>A0A919A3C8_9ACTN</name>
<dbReference type="Proteomes" id="UP000630718">
    <property type="component" value="Unassembled WGS sequence"/>
</dbReference>
<gene>
    <name evidence="2" type="ORF">GCM10018772_05260</name>
</gene>
<keyword evidence="3" id="KW-1185">Reference proteome</keyword>
<feature type="region of interest" description="Disordered" evidence="1">
    <location>
        <begin position="79"/>
        <end position="101"/>
    </location>
</feature>
<reference evidence="2" key="2">
    <citation type="submission" date="2020-09" db="EMBL/GenBank/DDBJ databases">
        <authorList>
            <person name="Sun Q."/>
            <person name="Ohkuma M."/>
        </authorList>
    </citation>
    <scope>NUCLEOTIDE SEQUENCE</scope>
    <source>
        <strain evidence="2">JCM 4477</strain>
    </source>
</reference>
<evidence type="ECO:0000313" key="2">
    <source>
        <dbReference type="EMBL" id="GHE85055.1"/>
    </source>
</evidence>
<evidence type="ECO:0000313" key="3">
    <source>
        <dbReference type="Proteomes" id="UP000630718"/>
    </source>
</evidence>
<protein>
    <submittedName>
        <fullName evidence="2">Uncharacterized protein</fullName>
    </submittedName>
</protein>
<dbReference type="RefSeq" id="WP_190202417.1">
    <property type="nucleotide sequence ID" value="NZ_BNBI01000001.1"/>
</dbReference>
<sequence>MTATGYTSPGGDPRKVDVAGDAMTGDLVLADSTPDTDRSATSRAYVLEQVAGAGTGVASGTVSAATSFGQAASAGVSTAYSRGDHSHGTPPAPSGTATRTAEARITAGDVALASSPSWTIVSSGTTQLACSIPAAAGDRIHVTVQFMRTGSGFFLDMATLTSTGAISRYLGSGTATPLPEGNPGYYPQAASFPAATGPVQMILTPGEITADGRATVALVARGTGTQTIYASSTYPWYVLLTNLGPVS</sequence>
<proteinExistence type="predicted"/>